<dbReference type="EMBL" id="JABCKV010003659">
    <property type="protein sequence ID" value="KAG5634614.1"/>
    <property type="molecule type" value="Genomic_DNA"/>
</dbReference>
<proteinExistence type="predicted"/>
<keyword evidence="2" id="KW-1185">Reference proteome</keyword>
<reference evidence="1" key="2">
    <citation type="submission" date="2021-10" db="EMBL/GenBank/DDBJ databases">
        <title>Phylogenomics reveals ancestral predisposition of the termite-cultivated fungus Termitomyces towards a domesticated lifestyle.</title>
        <authorList>
            <person name="Auxier B."/>
            <person name="Grum-Grzhimaylo A."/>
            <person name="Cardenas M.E."/>
            <person name="Lodge J.D."/>
            <person name="Laessoe T."/>
            <person name="Pedersen O."/>
            <person name="Smith M.E."/>
            <person name="Kuyper T.W."/>
            <person name="Franco-Molano E.A."/>
            <person name="Baroni T.J."/>
            <person name="Aanen D.K."/>
        </authorList>
    </citation>
    <scope>NUCLEOTIDE SEQUENCE</scope>
    <source>
        <strain evidence="1">AP01</strain>
        <tissue evidence="1">Mycelium</tissue>
    </source>
</reference>
<name>A0A9P7FMI3_9AGAR</name>
<dbReference type="AlphaFoldDB" id="A0A9P7FMI3"/>
<comment type="caution">
    <text evidence="1">The sequence shown here is derived from an EMBL/GenBank/DDBJ whole genome shotgun (WGS) entry which is preliminary data.</text>
</comment>
<evidence type="ECO:0000313" key="2">
    <source>
        <dbReference type="Proteomes" id="UP000775547"/>
    </source>
</evidence>
<accession>A0A9P7FMI3</accession>
<sequence>MVCIALVLVPGAPKSLPMGVPMDIDKICAAHMAEVICYWYSQKGHYKQDFCFRHDLCFMDDKEKDKLTMELLARQDTLAAESQATASNDSDTYV</sequence>
<protein>
    <submittedName>
        <fullName evidence="1">Uncharacterized protein</fullName>
    </submittedName>
</protein>
<evidence type="ECO:0000313" key="1">
    <source>
        <dbReference type="EMBL" id="KAG5634614.1"/>
    </source>
</evidence>
<organism evidence="1 2">
    <name type="scientific">Asterophora parasitica</name>
    <dbReference type="NCBI Taxonomy" id="117018"/>
    <lineage>
        <taxon>Eukaryota</taxon>
        <taxon>Fungi</taxon>
        <taxon>Dikarya</taxon>
        <taxon>Basidiomycota</taxon>
        <taxon>Agaricomycotina</taxon>
        <taxon>Agaricomycetes</taxon>
        <taxon>Agaricomycetidae</taxon>
        <taxon>Agaricales</taxon>
        <taxon>Tricholomatineae</taxon>
        <taxon>Lyophyllaceae</taxon>
        <taxon>Asterophora</taxon>
    </lineage>
</organism>
<dbReference type="Proteomes" id="UP000775547">
    <property type="component" value="Unassembled WGS sequence"/>
</dbReference>
<reference evidence="1" key="1">
    <citation type="submission" date="2020-07" db="EMBL/GenBank/DDBJ databases">
        <authorList>
            <person name="Nieuwenhuis M."/>
            <person name="Van De Peppel L.J.J."/>
        </authorList>
    </citation>
    <scope>NUCLEOTIDE SEQUENCE</scope>
    <source>
        <strain evidence="1">AP01</strain>
        <tissue evidence="1">Mycelium</tissue>
    </source>
</reference>
<gene>
    <name evidence="1" type="ORF">DXG03_005785</name>
</gene>